<dbReference type="KEGG" id="apai:APAC_1438"/>
<dbReference type="InterPro" id="IPR003594">
    <property type="entry name" value="HATPase_dom"/>
</dbReference>
<dbReference type="FunFam" id="3.30.565.10:FF:000016">
    <property type="entry name" value="Chemotaxis protein CheA, putative"/>
    <property type="match status" value="1"/>
</dbReference>
<evidence type="ECO:0000256" key="1">
    <source>
        <dbReference type="ARBA" id="ARBA00000085"/>
    </source>
</evidence>
<name>A0A5C2H6G9_9BACT</name>
<dbReference type="SMART" id="SM00073">
    <property type="entry name" value="HPT"/>
    <property type="match status" value="1"/>
</dbReference>
<dbReference type="Gene3D" id="1.10.287.560">
    <property type="entry name" value="Histidine kinase CheA-like, homodimeric domain"/>
    <property type="match status" value="1"/>
</dbReference>
<dbReference type="InterPro" id="IPR036097">
    <property type="entry name" value="HisK_dim/P_sf"/>
</dbReference>
<keyword evidence="10" id="KW-0902">Two-component regulatory system</keyword>
<reference evidence="13" key="2">
    <citation type="submission" date="2019-09" db="EMBL/GenBank/DDBJ databases">
        <title>Taxonomic note: a critical rebuttal of the proposed division of the genus Arcobacter into six genera, emended descriptions of Arcobacter anaerophilus and the genus Arcobacter, and an assessment of genus-level boundaries for Epsilonproteobacteria using in silico genomic comparator tools.</title>
        <authorList>
            <person name="On S.L.W."/>
            <person name="Miller W.G."/>
            <person name="Biggs P."/>
            <person name="Cornelius A."/>
            <person name="Vandamme P."/>
        </authorList>
    </citation>
    <scope>NUCLEOTIDE SEQUENCE [LARGE SCALE GENOMIC DNA]</scope>
    <source>
        <strain evidence="13">LMG 26638</strain>
    </source>
</reference>
<dbReference type="PROSITE" id="PS50894">
    <property type="entry name" value="HPT"/>
    <property type="match status" value="1"/>
</dbReference>
<evidence type="ECO:0000256" key="10">
    <source>
        <dbReference type="ARBA" id="ARBA00023012"/>
    </source>
</evidence>
<evidence type="ECO:0000256" key="8">
    <source>
        <dbReference type="ARBA" id="ARBA00022777"/>
    </source>
</evidence>
<dbReference type="Gene3D" id="3.30.565.10">
    <property type="entry name" value="Histidine kinase-like ATPase, C-terminal domain"/>
    <property type="match status" value="1"/>
</dbReference>
<dbReference type="GO" id="GO:0006935">
    <property type="term" value="P:chemotaxis"/>
    <property type="evidence" value="ECO:0007669"/>
    <property type="project" value="UniProtKB-KW"/>
</dbReference>
<dbReference type="InterPro" id="IPR008207">
    <property type="entry name" value="Sig_transdc_His_kin_Hpt_dom"/>
</dbReference>
<dbReference type="CDD" id="cd00731">
    <property type="entry name" value="CheA_reg"/>
    <property type="match status" value="1"/>
</dbReference>
<evidence type="ECO:0000256" key="2">
    <source>
        <dbReference type="ARBA" id="ARBA00012438"/>
    </source>
</evidence>
<evidence type="ECO:0000256" key="11">
    <source>
        <dbReference type="ARBA" id="ARBA00035100"/>
    </source>
</evidence>
<comment type="function">
    <text evidence="11">Involved in the transmission of sensory signals from the chemoreceptors to the flagellar motors. CheA is autophosphorylated; it can transfer its phosphate group to either CheB or CheY.</text>
</comment>
<evidence type="ECO:0000256" key="6">
    <source>
        <dbReference type="ARBA" id="ARBA00022679"/>
    </source>
</evidence>
<dbReference type="PANTHER" id="PTHR43395:SF10">
    <property type="entry name" value="CHEMOTAXIS PROTEIN CHEA"/>
    <property type="match status" value="1"/>
</dbReference>
<keyword evidence="7" id="KW-0547">Nucleotide-binding</keyword>
<dbReference type="Pfam" id="PF01627">
    <property type="entry name" value="Hpt"/>
    <property type="match status" value="1"/>
</dbReference>
<dbReference type="InterPro" id="IPR037006">
    <property type="entry name" value="CheA-like_homodim_sf"/>
</dbReference>
<dbReference type="GO" id="GO:0000155">
    <property type="term" value="F:phosphorelay sensor kinase activity"/>
    <property type="evidence" value="ECO:0007669"/>
    <property type="project" value="InterPro"/>
</dbReference>
<organism evidence="13 14">
    <name type="scientific">Malaciobacter pacificus</name>
    <dbReference type="NCBI Taxonomy" id="1080223"/>
    <lineage>
        <taxon>Bacteria</taxon>
        <taxon>Pseudomonadati</taxon>
        <taxon>Campylobacterota</taxon>
        <taxon>Epsilonproteobacteria</taxon>
        <taxon>Campylobacterales</taxon>
        <taxon>Arcobacteraceae</taxon>
        <taxon>Malaciobacter</taxon>
    </lineage>
</organism>
<keyword evidence="14" id="KW-1185">Reference proteome</keyword>
<dbReference type="InterPro" id="IPR036890">
    <property type="entry name" value="HATPase_C_sf"/>
</dbReference>
<evidence type="ECO:0000256" key="5">
    <source>
        <dbReference type="ARBA" id="ARBA00022553"/>
    </source>
</evidence>
<dbReference type="SMART" id="SM00260">
    <property type="entry name" value="CheW"/>
    <property type="match status" value="1"/>
</dbReference>
<sequence>MSFDISKYREMFLEEAEELFESADNVLLEAENNGTLTDEEMGQLFRDVHTLKGSGASVELALFAEFTHDVENLMDKLRNHQIEFIPEMVETLIDGLDVMKEILNLEVAEELTRETFEEMTSDLLKDIRAYSSGETPLKKEEVPVVKDSAVTKEAVEEVEEEINDNFGFFDDDLEEQKESTTKAYGIFADDDLEDEQKPYGFYDDDLEEISKNTEDVKNIEHTEDENFGFFDDMPSISPESVMEIEDKPAKEESIKQTAKVKEEASSQEVKKPVANSEKRAARPTKEDSVKKASASNNIRVNLDKIDLLMNNVGDLVITNAMLTQFSSTIEETKTRNSVLERLELLERHIRDMQDSIMSIRMVPMESIYSKFPKVVRDISKKLGKKVEFKHYGDGVEIDKAMIEGLTDPLMHIIRNSLDHGLETPAEREQTGKPEVGSISISAEQANGQMIITIDDDGKGIDAEKVALKALDQGQIDENQYNTMSLNEKAELIFGAGVSTADQITDISGRGVGMDVVKTNIHKLGGAIKLDTKLGEGTTITIMLPLTLAILDGLDIRVGTHKYILPLSSIVESLQPTSDMIKKIGDGTQDLLMLREEFIPVVRLHQLFGLEKSFEKLEDGMLIVVKSGNTKVALSIDEFLNQHQVVVKPLDKNFRSVEGIGAATVRGDGSIGLILDVVGIINAQIKIEKDMNEHRKVS</sequence>
<proteinExistence type="predicted"/>
<dbReference type="Gene3D" id="1.20.120.160">
    <property type="entry name" value="HPT domain"/>
    <property type="match status" value="1"/>
</dbReference>
<dbReference type="Pfam" id="PF02895">
    <property type="entry name" value="H-kinase_dim"/>
    <property type="match status" value="1"/>
</dbReference>
<dbReference type="SUPFAM" id="SSF50341">
    <property type="entry name" value="CheW-like"/>
    <property type="match status" value="1"/>
</dbReference>
<feature type="region of interest" description="Disordered" evidence="12">
    <location>
        <begin position="244"/>
        <end position="292"/>
    </location>
</feature>
<keyword evidence="5" id="KW-0597">Phosphoprotein</keyword>
<dbReference type="SUPFAM" id="SSF55874">
    <property type="entry name" value="ATPase domain of HSP90 chaperone/DNA topoisomerase II/histidine kinase"/>
    <property type="match status" value="1"/>
</dbReference>
<evidence type="ECO:0000256" key="12">
    <source>
        <dbReference type="SAM" id="MobiDB-lite"/>
    </source>
</evidence>
<dbReference type="SUPFAM" id="SSF47384">
    <property type="entry name" value="Homodimeric domain of signal transducing histidine kinase"/>
    <property type="match status" value="1"/>
</dbReference>
<dbReference type="SMART" id="SM01231">
    <property type="entry name" value="H-kinase_dim"/>
    <property type="match status" value="1"/>
</dbReference>
<dbReference type="Gene3D" id="2.30.30.40">
    <property type="entry name" value="SH3 Domains"/>
    <property type="match status" value="1"/>
</dbReference>
<dbReference type="SUPFAM" id="SSF47226">
    <property type="entry name" value="Histidine-containing phosphotransfer domain, HPT domain"/>
    <property type="match status" value="1"/>
</dbReference>
<dbReference type="OrthoDB" id="9803176at2"/>
<comment type="catalytic activity">
    <reaction evidence="1">
        <text>ATP + protein L-histidine = ADP + protein N-phospho-L-histidine.</text>
        <dbReference type="EC" id="2.7.13.3"/>
    </reaction>
</comment>
<keyword evidence="8 13" id="KW-0418">Kinase</keyword>
<dbReference type="RefSeq" id="WP_130233478.1">
    <property type="nucleotide sequence ID" value="NZ_BMEF01000003.1"/>
</dbReference>
<gene>
    <name evidence="13" type="primary">cheA</name>
    <name evidence="13" type="ORF">APAC_1438</name>
</gene>
<dbReference type="InterPro" id="IPR004358">
    <property type="entry name" value="Sig_transdc_His_kin-like_C"/>
</dbReference>
<protein>
    <recommendedName>
        <fullName evidence="3">Chemotaxis protein CheA</fullName>
        <ecNumber evidence="2">2.7.13.3</ecNumber>
    </recommendedName>
</protein>
<evidence type="ECO:0000313" key="13">
    <source>
        <dbReference type="EMBL" id="QEP34547.1"/>
    </source>
</evidence>
<dbReference type="CDD" id="cd00088">
    <property type="entry name" value="HPT"/>
    <property type="match status" value="1"/>
</dbReference>
<dbReference type="Pfam" id="PF02518">
    <property type="entry name" value="HATPase_c"/>
    <property type="match status" value="1"/>
</dbReference>
<evidence type="ECO:0000256" key="4">
    <source>
        <dbReference type="ARBA" id="ARBA00022500"/>
    </source>
</evidence>
<dbReference type="Pfam" id="PF01584">
    <property type="entry name" value="CheW"/>
    <property type="match status" value="1"/>
</dbReference>
<dbReference type="InterPro" id="IPR036061">
    <property type="entry name" value="CheW-like_dom_sf"/>
</dbReference>
<evidence type="ECO:0000256" key="3">
    <source>
        <dbReference type="ARBA" id="ARBA00021495"/>
    </source>
</evidence>
<dbReference type="Proteomes" id="UP000322726">
    <property type="component" value="Chromosome"/>
</dbReference>
<feature type="compositionally biased region" description="Basic and acidic residues" evidence="12">
    <location>
        <begin position="244"/>
        <end position="290"/>
    </location>
</feature>
<accession>A0A5C2H6G9</accession>
<evidence type="ECO:0000256" key="7">
    <source>
        <dbReference type="ARBA" id="ARBA00022741"/>
    </source>
</evidence>
<reference evidence="13" key="1">
    <citation type="submission" date="2019-09" db="EMBL/GenBank/DDBJ databases">
        <title>Complete genome sequencing of four Arcobacter species reveals a diverse suite of mobile elements.</title>
        <authorList>
            <person name="Miller W.G."/>
            <person name="Yee E."/>
            <person name="Bono J.L."/>
        </authorList>
    </citation>
    <scope>NUCLEOTIDE SEQUENCE [LARGE SCALE GENOMIC DNA]</scope>
    <source>
        <strain evidence="13">LMG 26638</strain>
    </source>
</reference>
<dbReference type="InterPro" id="IPR051315">
    <property type="entry name" value="Bact_Chemotaxis_CheA"/>
</dbReference>
<dbReference type="PROSITE" id="PS50851">
    <property type="entry name" value="CHEW"/>
    <property type="match status" value="1"/>
</dbReference>
<dbReference type="InterPro" id="IPR002545">
    <property type="entry name" value="CheW-lke_dom"/>
</dbReference>
<dbReference type="EMBL" id="CP035928">
    <property type="protein sequence ID" value="QEP34547.1"/>
    <property type="molecule type" value="Genomic_DNA"/>
</dbReference>
<dbReference type="InterPro" id="IPR004105">
    <property type="entry name" value="CheA-like_dim"/>
</dbReference>
<keyword evidence="6" id="KW-0808">Transferase</keyword>
<dbReference type="PROSITE" id="PS50109">
    <property type="entry name" value="HIS_KIN"/>
    <property type="match status" value="1"/>
</dbReference>
<dbReference type="InterPro" id="IPR036641">
    <property type="entry name" value="HPT_dom_sf"/>
</dbReference>
<dbReference type="SMART" id="SM00387">
    <property type="entry name" value="HATPase_c"/>
    <property type="match status" value="1"/>
</dbReference>
<dbReference type="GO" id="GO:0005737">
    <property type="term" value="C:cytoplasm"/>
    <property type="evidence" value="ECO:0007669"/>
    <property type="project" value="InterPro"/>
</dbReference>
<evidence type="ECO:0000313" key="14">
    <source>
        <dbReference type="Proteomes" id="UP000322726"/>
    </source>
</evidence>
<dbReference type="GO" id="GO:0005524">
    <property type="term" value="F:ATP binding"/>
    <property type="evidence" value="ECO:0007669"/>
    <property type="project" value="UniProtKB-KW"/>
</dbReference>
<dbReference type="EC" id="2.7.13.3" evidence="2"/>
<dbReference type="InterPro" id="IPR005467">
    <property type="entry name" value="His_kinase_dom"/>
</dbReference>
<dbReference type="PANTHER" id="PTHR43395">
    <property type="entry name" value="SENSOR HISTIDINE KINASE CHEA"/>
    <property type="match status" value="1"/>
</dbReference>
<keyword evidence="4" id="KW-0145">Chemotaxis</keyword>
<dbReference type="AlphaFoldDB" id="A0A5C2H6G9"/>
<evidence type="ECO:0000256" key="9">
    <source>
        <dbReference type="ARBA" id="ARBA00022840"/>
    </source>
</evidence>
<keyword evidence="9" id="KW-0067">ATP-binding</keyword>
<dbReference type="PRINTS" id="PR00344">
    <property type="entry name" value="BCTRLSENSOR"/>
</dbReference>